<protein>
    <submittedName>
        <fullName evidence="1">Uncharacterized protein</fullName>
    </submittedName>
</protein>
<reference evidence="1" key="1">
    <citation type="submission" date="2024-06" db="EMBL/GenBank/DDBJ databases">
        <title>The genome sequences of Kitasatospora sp. strain HUAS MG31.</title>
        <authorList>
            <person name="Mo P."/>
        </authorList>
    </citation>
    <scope>NUCLEOTIDE SEQUENCE</scope>
    <source>
        <strain evidence="1">HUAS MG31</strain>
    </source>
</reference>
<proteinExistence type="predicted"/>
<accession>A0AAU8K8J2</accession>
<dbReference type="KEGG" id="kcm:ABWK59_34055"/>
<gene>
    <name evidence="1" type="ORF">ABWK59_34055</name>
</gene>
<dbReference type="EMBL" id="CP159872">
    <property type="protein sequence ID" value="XCM83595.1"/>
    <property type="molecule type" value="Genomic_DNA"/>
</dbReference>
<organism evidence="1">
    <name type="scientific">Kitasatospora camelliae</name>
    <dbReference type="NCBI Taxonomy" id="3156397"/>
    <lineage>
        <taxon>Bacteria</taxon>
        <taxon>Bacillati</taxon>
        <taxon>Actinomycetota</taxon>
        <taxon>Actinomycetes</taxon>
        <taxon>Kitasatosporales</taxon>
        <taxon>Streptomycetaceae</taxon>
        <taxon>Kitasatospora</taxon>
    </lineage>
</organism>
<sequence>MQVGTQFTGTLAAGATGRWFTHSWPADWHVAWTFMPTTPRPGAAQLDWDVEVERATGSTVTYWLTVTNLSAAALDFEGRYAVLN</sequence>
<dbReference type="RefSeq" id="WP_354644531.1">
    <property type="nucleotide sequence ID" value="NZ_CP159872.1"/>
</dbReference>
<name>A0AAU8K8J2_9ACTN</name>
<evidence type="ECO:0000313" key="1">
    <source>
        <dbReference type="EMBL" id="XCM83595.1"/>
    </source>
</evidence>
<dbReference type="AlphaFoldDB" id="A0AAU8K8J2"/>